<evidence type="ECO:0000313" key="3">
    <source>
        <dbReference type="EMBL" id="GAA3967757.1"/>
    </source>
</evidence>
<protein>
    <submittedName>
        <fullName evidence="3">Uncharacterized protein</fullName>
    </submittedName>
</protein>
<gene>
    <name evidence="3" type="ORF">GCM10022407_12360</name>
</gene>
<feature type="signal peptide" evidence="2">
    <location>
        <begin position="1"/>
        <end position="21"/>
    </location>
</feature>
<reference evidence="4" key="1">
    <citation type="journal article" date="2019" name="Int. J. Syst. Evol. Microbiol.">
        <title>The Global Catalogue of Microorganisms (GCM) 10K type strain sequencing project: providing services to taxonomists for standard genome sequencing and annotation.</title>
        <authorList>
            <consortium name="The Broad Institute Genomics Platform"/>
            <consortium name="The Broad Institute Genome Sequencing Center for Infectious Disease"/>
            <person name="Wu L."/>
            <person name="Ma J."/>
        </authorList>
    </citation>
    <scope>NUCLEOTIDE SEQUENCE [LARGE SCALE GENOMIC DNA]</scope>
    <source>
        <strain evidence="4">JCM 17217</strain>
    </source>
</reference>
<feature type="compositionally biased region" description="Low complexity" evidence="1">
    <location>
        <begin position="32"/>
        <end position="41"/>
    </location>
</feature>
<feature type="region of interest" description="Disordered" evidence="1">
    <location>
        <begin position="22"/>
        <end position="65"/>
    </location>
</feature>
<evidence type="ECO:0000256" key="2">
    <source>
        <dbReference type="SAM" id="SignalP"/>
    </source>
</evidence>
<name>A0ABP7PLY0_9BACT</name>
<sequence>MKKHILLIVLLLAATLASAVAQSRPGSRKPVPKSSAKPVPSGRNVVKPPPVYSTIRTESDNDTEEKPLPMMVSKVKIKKPVLVYYEEPAPGKSVQQLIMAEENLGLLKTLDLENLMTRREVFVDGLGNLALPGSDVTKYRLLGTSAIAEDTRRPVGDGRSFYSRLKMPSSSFLYVVRESAEEYRHFVKAPQKKGSLLDFQSNGLPGVDSVRAVYTLRKMDSAERGAGSGETIR</sequence>
<feature type="chain" id="PRO_5047083836" evidence="2">
    <location>
        <begin position="22"/>
        <end position="233"/>
    </location>
</feature>
<dbReference type="EMBL" id="BAABDI010000006">
    <property type="protein sequence ID" value="GAA3967757.1"/>
    <property type="molecule type" value="Genomic_DNA"/>
</dbReference>
<evidence type="ECO:0000256" key="1">
    <source>
        <dbReference type="SAM" id="MobiDB-lite"/>
    </source>
</evidence>
<proteinExistence type="predicted"/>
<comment type="caution">
    <text evidence="3">The sequence shown here is derived from an EMBL/GenBank/DDBJ whole genome shotgun (WGS) entry which is preliminary data.</text>
</comment>
<dbReference type="RefSeq" id="WP_345122161.1">
    <property type="nucleotide sequence ID" value="NZ_BAABDI010000006.1"/>
</dbReference>
<dbReference type="Proteomes" id="UP001501556">
    <property type="component" value="Unassembled WGS sequence"/>
</dbReference>
<accession>A0ABP7PLY0</accession>
<keyword evidence="2" id="KW-0732">Signal</keyword>
<keyword evidence="4" id="KW-1185">Reference proteome</keyword>
<evidence type="ECO:0000313" key="4">
    <source>
        <dbReference type="Proteomes" id="UP001501556"/>
    </source>
</evidence>
<organism evidence="3 4">
    <name type="scientific">Hymenobacter antarcticus</name>
    <dbReference type="NCBI Taxonomy" id="486270"/>
    <lineage>
        <taxon>Bacteria</taxon>
        <taxon>Pseudomonadati</taxon>
        <taxon>Bacteroidota</taxon>
        <taxon>Cytophagia</taxon>
        <taxon>Cytophagales</taxon>
        <taxon>Hymenobacteraceae</taxon>
        <taxon>Hymenobacter</taxon>
    </lineage>
</organism>